<proteinExistence type="predicted"/>
<sequence length="370" mass="40489">MAEGVIEVPYDEADLGKLKKQDLVAIVRHQLAKWPTDASGKFNESKTTISAIKMVLLDPTHGFTKAVAVSAPPQPLAAASSTSNERTQSQLDTNVEPLSEAATGVPAVPLSGHRISRHARCRLKRRYYMPSAHEEVHSMRLYIDDMRQKGEIFRTATNLKIAVVDRRDCGPDEWHANTHDLLRKLQQTAAALTGPVRLSYPDKLYPQYNVCFLKTQPGEAIKEAEPDTELLVIPDSDAFQLIVEQAGGGFGDTLVAASGSTAIVDAQVEWLAERAKEQAGYGAFKNGQHRVQCNADIVASWRFAADFCEQYNKKSISHIGSVAITKNVIQKALGVGSTWFSEAENALRIIRIYGEGGIHARQAVIEAVAS</sequence>
<reference evidence="1" key="1">
    <citation type="journal article" date="2021" name="New Phytol.">
        <title>Evolutionary innovations through gain and loss of genes in the ectomycorrhizal Boletales.</title>
        <authorList>
            <person name="Wu G."/>
            <person name="Miyauchi S."/>
            <person name="Morin E."/>
            <person name="Kuo A."/>
            <person name="Drula E."/>
            <person name="Varga T."/>
            <person name="Kohler A."/>
            <person name="Feng B."/>
            <person name="Cao Y."/>
            <person name="Lipzen A."/>
            <person name="Daum C."/>
            <person name="Hundley H."/>
            <person name="Pangilinan J."/>
            <person name="Johnson J."/>
            <person name="Barry K."/>
            <person name="LaButti K."/>
            <person name="Ng V."/>
            <person name="Ahrendt S."/>
            <person name="Min B."/>
            <person name="Choi I.G."/>
            <person name="Park H."/>
            <person name="Plett J.M."/>
            <person name="Magnuson J."/>
            <person name="Spatafora J.W."/>
            <person name="Nagy L.G."/>
            <person name="Henrissat B."/>
            <person name="Grigoriev I.V."/>
            <person name="Yang Z.L."/>
            <person name="Xu J."/>
            <person name="Martin F.M."/>
        </authorList>
    </citation>
    <scope>NUCLEOTIDE SEQUENCE</scope>
    <source>
        <strain evidence="1">ATCC 28755</strain>
    </source>
</reference>
<organism evidence="1 2">
    <name type="scientific">Hygrophoropsis aurantiaca</name>
    <dbReference type="NCBI Taxonomy" id="72124"/>
    <lineage>
        <taxon>Eukaryota</taxon>
        <taxon>Fungi</taxon>
        <taxon>Dikarya</taxon>
        <taxon>Basidiomycota</taxon>
        <taxon>Agaricomycotina</taxon>
        <taxon>Agaricomycetes</taxon>
        <taxon>Agaricomycetidae</taxon>
        <taxon>Boletales</taxon>
        <taxon>Coniophorineae</taxon>
        <taxon>Hygrophoropsidaceae</taxon>
        <taxon>Hygrophoropsis</taxon>
    </lineage>
</organism>
<dbReference type="Proteomes" id="UP000790377">
    <property type="component" value="Unassembled WGS sequence"/>
</dbReference>
<dbReference type="EMBL" id="MU268584">
    <property type="protein sequence ID" value="KAH7904164.1"/>
    <property type="molecule type" value="Genomic_DNA"/>
</dbReference>
<protein>
    <submittedName>
        <fullName evidence="1">Uncharacterized protein</fullName>
    </submittedName>
</protein>
<comment type="caution">
    <text evidence="1">The sequence shown here is derived from an EMBL/GenBank/DDBJ whole genome shotgun (WGS) entry which is preliminary data.</text>
</comment>
<keyword evidence="2" id="KW-1185">Reference proteome</keyword>
<accession>A0ACB7ZSN5</accession>
<evidence type="ECO:0000313" key="2">
    <source>
        <dbReference type="Proteomes" id="UP000790377"/>
    </source>
</evidence>
<evidence type="ECO:0000313" key="1">
    <source>
        <dbReference type="EMBL" id="KAH7904164.1"/>
    </source>
</evidence>
<gene>
    <name evidence="1" type="ORF">BJ138DRAFT_1131082</name>
</gene>
<name>A0ACB7ZSN5_9AGAM</name>